<reference evidence="1 2" key="1">
    <citation type="submission" date="2015-02" db="EMBL/GenBank/DDBJ databases">
        <title>Draft genome sequences of ten Microbacterium spp. with emphasis on heavy metal contaminated environments.</title>
        <authorList>
            <person name="Corretto E."/>
        </authorList>
    </citation>
    <scope>NUCLEOTIDE SEQUENCE [LARGE SCALE GENOMIC DNA]</scope>
    <source>
        <strain evidence="1 2">ARN176</strain>
    </source>
</reference>
<keyword evidence="2" id="KW-1185">Reference proteome</keyword>
<organism evidence="1 2">
    <name type="scientific">Microbacterium azadirachtae</name>
    <dbReference type="NCBI Taxonomy" id="582680"/>
    <lineage>
        <taxon>Bacteria</taxon>
        <taxon>Bacillati</taxon>
        <taxon>Actinomycetota</taxon>
        <taxon>Actinomycetes</taxon>
        <taxon>Micrococcales</taxon>
        <taxon>Microbacteriaceae</taxon>
        <taxon>Microbacterium</taxon>
    </lineage>
</organism>
<dbReference type="Proteomes" id="UP000033740">
    <property type="component" value="Unassembled WGS sequence"/>
</dbReference>
<evidence type="ECO:0000313" key="1">
    <source>
        <dbReference type="EMBL" id="KJL31894.1"/>
    </source>
</evidence>
<accession>A0A0F0LGV2</accession>
<dbReference type="EMBL" id="JYIX01000038">
    <property type="protein sequence ID" value="KJL31894.1"/>
    <property type="molecule type" value="Genomic_DNA"/>
</dbReference>
<sequence length="29" mass="2956">MLTGALVDTVLHANGMAVTLWGARAGSSR</sequence>
<evidence type="ECO:0000313" key="2">
    <source>
        <dbReference type="Proteomes" id="UP000033740"/>
    </source>
</evidence>
<dbReference type="AlphaFoldDB" id="A0A0F0LGV2"/>
<gene>
    <name evidence="1" type="ORF">RS86_03175</name>
</gene>
<protein>
    <submittedName>
        <fullName evidence="1">Uncharacterized protein</fullName>
    </submittedName>
</protein>
<comment type="caution">
    <text evidence="1">The sequence shown here is derived from an EMBL/GenBank/DDBJ whole genome shotgun (WGS) entry which is preliminary data.</text>
</comment>
<proteinExistence type="predicted"/>
<name>A0A0F0LGV2_9MICO</name>